<accession>A0A392Q0F6</accession>
<dbReference type="EMBL" id="LXQA010107474">
    <property type="protein sequence ID" value="MCI17893.1"/>
    <property type="molecule type" value="Genomic_DNA"/>
</dbReference>
<dbReference type="PANTHER" id="PTHR46087:SF7">
    <property type="entry name" value="CYCLIN-LIKE PROTEIN"/>
    <property type="match status" value="1"/>
</dbReference>
<proteinExistence type="predicted"/>
<dbReference type="AlphaFoldDB" id="A0A392Q0F6"/>
<dbReference type="InterPro" id="IPR055296">
    <property type="entry name" value="SRL2-like"/>
</dbReference>
<evidence type="ECO:0000313" key="1">
    <source>
        <dbReference type="EMBL" id="MCI17893.1"/>
    </source>
</evidence>
<protein>
    <submittedName>
        <fullName evidence="1">EFR3-like protein</fullName>
    </submittedName>
</protein>
<dbReference type="PANTHER" id="PTHR46087">
    <property type="entry name" value="PUTATIVE, EXPRESSED-RELATED"/>
    <property type="match status" value="1"/>
</dbReference>
<feature type="non-terminal residue" evidence="1">
    <location>
        <position position="93"/>
    </location>
</feature>
<keyword evidence="2" id="KW-1185">Reference proteome</keyword>
<name>A0A392Q0F6_9FABA</name>
<sequence>MIIFTSKAYNILSLISIAKMALTDKTVDPFLQLVNDSKLQAVVDTARKPSKVYGSNEDDEDALNALSSIKLTESQSNESCATMIVQSLEKPAD</sequence>
<dbReference type="Proteomes" id="UP000265520">
    <property type="component" value="Unassembled WGS sequence"/>
</dbReference>
<reference evidence="1 2" key="1">
    <citation type="journal article" date="2018" name="Front. Plant Sci.">
        <title>Red Clover (Trifolium pratense) and Zigzag Clover (T. medium) - A Picture of Genomic Similarities and Differences.</title>
        <authorList>
            <person name="Dluhosova J."/>
            <person name="Istvanek J."/>
            <person name="Nedelnik J."/>
            <person name="Repkova J."/>
        </authorList>
    </citation>
    <scope>NUCLEOTIDE SEQUENCE [LARGE SCALE GENOMIC DNA]</scope>
    <source>
        <strain evidence="2">cv. 10/8</strain>
        <tissue evidence="1">Leaf</tissue>
    </source>
</reference>
<comment type="caution">
    <text evidence="1">The sequence shown here is derived from an EMBL/GenBank/DDBJ whole genome shotgun (WGS) entry which is preliminary data.</text>
</comment>
<organism evidence="1 2">
    <name type="scientific">Trifolium medium</name>
    <dbReference type="NCBI Taxonomy" id="97028"/>
    <lineage>
        <taxon>Eukaryota</taxon>
        <taxon>Viridiplantae</taxon>
        <taxon>Streptophyta</taxon>
        <taxon>Embryophyta</taxon>
        <taxon>Tracheophyta</taxon>
        <taxon>Spermatophyta</taxon>
        <taxon>Magnoliopsida</taxon>
        <taxon>eudicotyledons</taxon>
        <taxon>Gunneridae</taxon>
        <taxon>Pentapetalae</taxon>
        <taxon>rosids</taxon>
        <taxon>fabids</taxon>
        <taxon>Fabales</taxon>
        <taxon>Fabaceae</taxon>
        <taxon>Papilionoideae</taxon>
        <taxon>50 kb inversion clade</taxon>
        <taxon>NPAAA clade</taxon>
        <taxon>Hologalegina</taxon>
        <taxon>IRL clade</taxon>
        <taxon>Trifolieae</taxon>
        <taxon>Trifolium</taxon>
    </lineage>
</organism>
<evidence type="ECO:0000313" key="2">
    <source>
        <dbReference type="Proteomes" id="UP000265520"/>
    </source>
</evidence>